<dbReference type="Pfam" id="PF00005">
    <property type="entry name" value="ABC_tran"/>
    <property type="match status" value="1"/>
</dbReference>
<feature type="transmembrane region" description="Helical" evidence="10">
    <location>
        <begin position="157"/>
        <end position="176"/>
    </location>
</feature>
<dbReference type="Proteomes" id="UP000007756">
    <property type="component" value="Chromosome"/>
</dbReference>
<dbReference type="eggNOG" id="COG1132">
    <property type="taxonomic scope" value="Bacteria"/>
</dbReference>
<dbReference type="AlphaFoldDB" id="A0A0H3DMW2"/>
<keyword evidence="6" id="KW-0547">Nucleotide-binding</keyword>
<dbReference type="Pfam" id="PF00664">
    <property type="entry name" value="ABC_membrane"/>
    <property type="match status" value="1"/>
</dbReference>
<evidence type="ECO:0000256" key="4">
    <source>
        <dbReference type="ARBA" id="ARBA00022475"/>
    </source>
</evidence>
<proteinExistence type="inferred from homology"/>
<protein>
    <submittedName>
        <fullName evidence="13">ABC transporter, ATP-binding protein</fullName>
    </submittedName>
</protein>
<dbReference type="PANTHER" id="PTHR43394">
    <property type="entry name" value="ATP-DEPENDENT PERMEASE MDL1, MITOCHONDRIAL"/>
    <property type="match status" value="1"/>
</dbReference>
<dbReference type="SUPFAM" id="SSF52540">
    <property type="entry name" value="P-loop containing nucleoside triphosphate hydrolases"/>
    <property type="match status" value="1"/>
</dbReference>
<dbReference type="PaxDb" id="722438-MPNE_0021"/>
<keyword evidence="4" id="KW-1003">Cell membrane</keyword>
<dbReference type="HOGENOM" id="CLU_000604_84_3_14"/>
<keyword evidence="5 10" id="KW-0812">Transmembrane</keyword>
<name>A0A0H3DMW2_MYCPB</name>
<sequence length="623" mass="68958">MGLVLKQFNRKIRTALILAPLFTFAQIIIDLIIPSFLASAIAVVFSIVTLKQKEASGEGVAVDFIAESKLSFQSVQEAQIVLATSVILLALFGLVFGLISIFCASIVAGNTSYFLRRKIFRKIMHITAPSHDQYGSSTLLVRLTNDVYLMEIMTFDFLRLIVRAPFLFIGGLAFAIATNSDMSISLAITFPLTFLVIGILNKKSTPLFKNNQKSVDQINERVEEDVSGYKVVQSFNLKDTECLKFKAANARWTKSSTNSLFVNTLNIPFTFFFSSMTIIIALLLVFQLDNSVRVDPLPDNAAIRPSIFAFFQYNFYIVLGLILTSLTMVNFTRSRVALGRIKDVLNKPEIQQHVVPDQTVLAPSLEFKNVAFGLGNKENRDFLQDLNFKFEAGKTYGIVGPTGSGKSLIANIIGGLYEPNQGEIFVGGQSIKTIDSDYLAKMIGIVFQQNILFKGTIASNIKIGLETREDWKHEPDSKKDAAMKRAAAIACADTFIEKFSDTYDHTVEQLGKNLSGGQKQRVAITRTVITKPQILVLDDSMSALDALTEKKVRENIANELPGTTKIIISQNINSIKYAHKIMVIDNGRIAGFDSDAKLMQSCDIYVKMKQAQKDQGGDFDAVA</sequence>
<evidence type="ECO:0000256" key="2">
    <source>
        <dbReference type="ARBA" id="ARBA00005417"/>
    </source>
</evidence>
<dbReference type="PROSITE" id="PS50929">
    <property type="entry name" value="ABC_TM1F"/>
    <property type="match status" value="1"/>
</dbReference>
<keyword evidence="9 10" id="KW-0472">Membrane</keyword>
<dbReference type="InterPro" id="IPR027417">
    <property type="entry name" value="P-loop_NTPase"/>
</dbReference>
<dbReference type="InterPro" id="IPR036640">
    <property type="entry name" value="ABC1_TM_sf"/>
</dbReference>
<dbReference type="Gene3D" id="1.20.1560.10">
    <property type="entry name" value="ABC transporter type 1, transmembrane domain"/>
    <property type="match status" value="1"/>
</dbReference>
<dbReference type="GO" id="GO:0005886">
    <property type="term" value="C:plasma membrane"/>
    <property type="evidence" value="ECO:0007669"/>
    <property type="project" value="UniProtKB-SubCell"/>
</dbReference>
<dbReference type="SUPFAM" id="SSF90123">
    <property type="entry name" value="ABC transporter transmembrane region"/>
    <property type="match status" value="1"/>
</dbReference>
<gene>
    <name evidence="13" type="ordered locus">MPNE_0021</name>
</gene>
<feature type="transmembrane region" description="Helical" evidence="10">
    <location>
        <begin position="260"/>
        <end position="286"/>
    </location>
</feature>
<feature type="transmembrane region" description="Helical" evidence="10">
    <location>
        <begin position="306"/>
        <end position="331"/>
    </location>
</feature>
<evidence type="ECO:0000256" key="9">
    <source>
        <dbReference type="ARBA" id="ARBA00023136"/>
    </source>
</evidence>
<feature type="transmembrane region" description="Helical" evidence="10">
    <location>
        <begin position="80"/>
        <end position="108"/>
    </location>
</feature>
<dbReference type="Gene3D" id="3.40.50.300">
    <property type="entry name" value="P-loop containing nucleotide triphosphate hydrolases"/>
    <property type="match status" value="1"/>
</dbReference>
<evidence type="ECO:0000256" key="10">
    <source>
        <dbReference type="SAM" id="Phobius"/>
    </source>
</evidence>
<evidence type="ECO:0000259" key="12">
    <source>
        <dbReference type="PROSITE" id="PS50929"/>
    </source>
</evidence>
<feature type="transmembrane region" description="Helical" evidence="10">
    <location>
        <begin position="182"/>
        <end position="200"/>
    </location>
</feature>
<evidence type="ECO:0000259" key="11">
    <source>
        <dbReference type="PROSITE" id="PS50893"/>
    </source>
</evidence>
<evidence type="ECO:0000256" key="1">
    <source>
        <dbReference type="ARBA" id="ARBA00004651"/>
    </source>
</evidence>
<accession>A0A0H3DMW2</accession>
<dbReference type="InterPro" id="IPR003593">
    <property type="entry name" value="AAA+_ATPase"/>
</dbReference>
<dbReference type="RefSeq" id="WP_014325286.1">
    <property type="nucleotide sequence ID" value="NZ_CP010546.1"/>
</dbReference>
<feature type="domain" description="ABC transporter" evidence="11">
    <location>
        <begin position="365"/>
        <end position="611"/>
    </location>
</feature>
<dbReference type="InterPro" id="IPR039421">
    <property type="entry name" value="Type_1_exporter"/>
</dbReference>
<feature type="domain" description="ABC transmembrane type-1" evidence="12">
    <location>
        <begin position="17"/>
        <end position="284"/>
    </location>
</feature>
<dbReference type="KEGG" id="mpj:MPNE_0021"/>
<comment type="subcellular location">
    <subcellularLocation>
        <location evidence="1">Cell membrane</location>
        <topology evidence="1">Multi-pass membrane protein</topology>
    </subcellularLocation>
</comment>
<feature type="transmembrane region" description="Helical" evidence="10">
    <location>
        <begin position="21"/>
        <end position="48"/>
    </location>
</feature>
<evidence type="ECO:0000313" key="14">
    <source>
        <dbReference type="Proteomes" id="UP000007756"/>
    </source>
</evidence>
<evidence type="ECO:0000256" key="7">
    <source>
        <dbReference type="ARBA" id="ARBA00022840"/>
    </source>
</evidence>
<comment type="similarity">
    <text evidence="2">Belongs to the ABC transporter superfamily.</text>
</comment>
<reference evidence="13 14" key="1">
    <citation type="journal article" date="2010" name="Appl. Environ. Microbiol.">
        <title>Targeted chromosomal knockouts in Mycoplasma pneumoniae.</title>
        <authorList>
            <person name="Krishnakumar R."/>
            <person name="Assad-Garcia N."/>
            <person name="Benders G.A."/>
            <person name="Phan Q."/>
            <person name="Montague M.G."/>
            <person name="Glass J.I."/>
        </authorList>
    </citation>
    <scope>NUCLEOTIDE SEQUENCE [LARGE SCALE GENOMIC DNA]</scope>
    <source>
        <strain evidence="14">ATCC 15531 / DSM 22911 / NBRC 14401 / NCTC 10119 / FH</strain>
    </source>
</reference>
<dbReference type="FunFam" id="3.40.50.300:FF:000854">
    <property type="entry name" value="Multidrug ABC transporter ATP-binding protein"/>
    <property type="match status" value="1"/>
</dbReference>
<dbReference type="CDD" id="cd18548">
    <property type="entry name" value="ABC_6TM_Tm287_like"/>
    <property type="match status" value="1"/>
</dbReference>
<evidence type="ECO:0000256" key="5">
    <source>
        <dbReference type="ARBA" id="ARBA00022692"/>
    </source>
</evidence>
<organism evidence="13 14">
    <name type="scientific">Mycoplasmoides pneumoniae (strain ATCC 15531 / DSM 23978 / CIP 103766 / NBRC 14401 / NCTC 10119 / FH)</name>
    <name type="common">Mycoplasma pneumoniae</name>
    <dbReference type="NCBI Taxonomy" id="722438"/>
    <lineage>
        <taxon>Bacteria</taxon>
        <taxon>Bacillati</taxon>
        <taxon>Mycoplasmatota</taxon>
        <taxon>Mycoplasmoidales</taxon>
        <taxon>Mycoplasmoidaceae</taxon>
        <taxon>Mycoplasmoides</taxon>
    </lineage>
</organism>
<evidence type="ECO:0000256" key="3">
    <source>
        <dbReference type="ARBA" id="ARBA00022448"/>
    </source>
</evidence>
<dbReference type="SMART" id="SM00382">
    <property type="entry name" value="AAA"/>
    <property type="match status" value="1"/>
</dbReference>
<evidence type="ECO:0000256" key="8">
    <source>
        <dbReference type="ARBA" id="ARBA00022989"/>
    </source>
</evidence>
<dbReference type="PANTHER" id="PTHR43394:SF1">
    <property type="entry name" value="ATP-BINDING CASSETTE SUB-FAMILY B MEMBER 10, MITOCHONDRIAL"/>
    <property type="match status" value="1"/>
</dbReference>
<dbReference type="GO" id="GO:0015421">
    <property type="term" value="F:ABC-type oligopeptide transporter activity"/>
    <property type="evidence" value="ECO:0007669"/>
    <property type="project" value="TreeGrafter"/>
</dbReference>
<keyword evidence="3" id="KW-0813">Transport</keyword>
<dbReference type="GO" id="GO:0016887">
    <property type="term" value="F:ATP hydrolysis activity"/>
    <property type="evidence" value="ECO:0007669"/>
    <property type="project" value="InterPro"/>
</dbReference>
<evidence type="ECO:0000313" key="13">
    <source>
        <dbReference type="EMBL" id="ADK87092.1"/>
    </source>
</evidence>
<dbReference type="InterPro" id="IPR011527">
    <property type="entry name" value="ABC1_TM_dom"/>
</dbReference>
<dbReference type="PROSITE" id="PS50893">
    <property type="entry name" value="ABC_TRANSPORTER_2"/>
    <property type="match status" value="1"/>
</dbReference>
<keyword evidence="8 10" id="KW-1133">Transmembrane helix</keyword>
<evidence type="ECO:0000256" key="6">
    <source>
        <dbReference type="ARBA" id="ARBA00022741"/>
    </source>
</evidence>
<dbReference type="PATRIC" id="fig|722438.3.peg.19"/>
<dbReference type="InterPro" id="IPR003439">
    <property type="entry name" value="ABC_transporter-like_ATP-bd"/>
</dbReference>
<dbReference type="GO" id="GO:0005524">
    <property type="term" value="F:ATP binding"/>
    <property type="evidence" value="ECO:0007669"/>
    <property type="project" value="UniProtKB-KW"/>
</dbReference>
<dbReference type="EMBL" id="CP002077">
    <property type="protein sequence ID" value="ADK87092.1"/>
    <property type="molecule type" value="Genomic_DNA"/>
</dbReference>
<dbReference type="STRING" id="722438.F539_00105"/>
<keyword evidence="7 13" id="KW-0067">ATP-binding</keyword>
<dbReference type="GeneID" id="66609341"/>